<dbReference type="Proteomes" id="UP001372338">
    <property type="component" value="Unassembled WGS sequence"/>
</dbReference>
<protein>
    <submittedName>
        <fullName evidence="1">Uncharacterized protein</fullName>
    </submittedName>
</protein>
<sequence length="89" mass="10446">MLELRVWVWSSNKERKRKKNKEKKKKEPIHPPPSPLLSIFLSLPFPSLPSFLLLSLPPLLLLRNFPIPSKYYIIIYKSSHRSPHSKSVT</sequence>
<comment type="caution">
    <text evidence="1">The sequence shown here is derived from an EMBL/GenBank/DDBJ whole genome shotgun (WGS) entry which is preliminary data.</text>
</comment>
<name>A0AAN9FGY3_CROPI</name>
<proteinExistence type="predicted"/>
<evidence type="ECO:0000313" key="2">
    <source>
        <dbReference type="Proteomes" id="UP001372338"/>
    </source>
</evidence>
<dbReference type="AlphaFoldDB" id="A0AAN9FGY3"/>
<dbReference type="EMBL" id="JAYWIO010000003">
    <property type="protein sequence ID" value="KAK7276119.1"/>
    <property type="molecule type" value="Genomic_DNA"/>
</dbReference>
<organism evidence="1 2">
    <name type="scientific">Crotalaria pallida</name>
    <name type="common">Smooth rattlebox</name>
    <name type="synonym">Crotalaria striata</name>
    <dbReference type="NCBI Taxonomy" id="3830"/>
    <lineage>
        <taxon>Eukaryota</taxon>
        <taxon>Viridiplantae</taxon>
        <taxon>Streptophyta</taxon>
        <taxon>Embryophyta</taxon>
        <taxon>Tracheophyta</taxon>
        <taxon>Spermatophyta</taxon>
        <taxon>Magnoliopsida</taxon>
        <taxon>eudicotyledons</taxon>
        <taxon>Gunneridae</taxon>
        <taxon>Pentapetalae</taxon>
        <taxon>rosids</taxon>
        <taxon>fabids</taxon>
        <taxon>Fabales</taxon>
        <taxon>Fabaceae</taxon>
        <taxon>Papilionoideae</taxon>
        <taxon>50 kb inversion clade</taxon>
        <taxon>genistoids sensu lato</taxon>
        <taxon>core genistoids</taxon>
        <taxon>Crotalarieae</taxon>
        <taxon>Crotalaria</taxon>
    </lineage>
</organism>
<gene>
    <name evidence="1" type="ORF">RIF29_17252</name>
</gene>
<reference evidence="1 2" key="1">
    <citation type="submission" date="2024-01" db="EMBL/GenBank/DDBJ databases">
        <title>The genomes of 5 underutilized Papilionoideae crops provide insights into root nodulation and disease resistanc.</title>
        <authorList>
            <person name="Yuan L."/>
        </authorList>
    </citation>
    <scope>NUCLEOTIDE SEQUENCE [LARGE SCALE GENOMIC DNA]</scope>
    <source>
        <strain evidence="1">ZHUSHIDOU_FW_LH</strain>
        <tissue evidence="1">Leaf</tissue>
    </source>
</reference>
<evidence type="ECO:0000313" key="1">
    <source>
        <dbReference type="EMBL" id="KAK7276119.1"/>
    </source>
</evidence>
<accession>A0AAN9FGY3</accession>
<keyword evidence="2" id="KW-1185">Reference proteome</keyword>